<evidence type="ECO:0000256" key="1">
    <source>
        <dbReference type="ARBA" id="ARBA00022527"/>
    </source>
</evidence>
<proteinExistence type="predicted"/>
<gene>
    <name evidence="7" type="ORF">KIW84_053864</name>
</gene>
<dbReference type="SUPFAM" id="SSF56112">
    <property type="entry name" value="Protein kinase-like (PK-like)"/>
    <property type="match status" value="1"/>
</dbReference>
<evidence type="ECO:0000256" key="4">
    <source>
        <dbReference type="ARBA" id="ARBA00022777"/>
    </source>
</evidence>
<protein>
    <recommendedName>
        <fullName evidence="6">NAF domain-containing protein</fullName>
    </recommendedName>
</protein>
<evidence type="ECO:0000313" key="7">
    <source>
        <dbReference type="EMBL" id="KAI5407789.1"/>
    </source>
</evidence>
<sequence length="224" mass="25600">MSTFLEAYQRNNLLKTACGTPTYVAPEVVCRKGYYGAKSDVSCPNWFPLDIQRLLARILDPNPNKRITTAKIMENTWFPRGIYLKAIQMKKEITNVSDDETAAVKPTQALAQPTYLNDFYIFSLSTELDLYVLFATNNNEKEDFKFTSMSSPSSIVETIKDIARILQMEIVKTNGGMLKLEWPGECREEPLIISAEIFEFAPSFYLVEMKKSCGDALEYYKIMM</sequence>
<reference evidence="7 8" key="1">
    <citation type="journal article" date="2022" name="Nat. Genet.">
        <title>Improved pea reference genome and pan-genome highlight genomic features and evolutionary characteristics.</title>
        <authorList>
            <person name="Yang T."/>
            <person name="Liu R."/>
            <person name="Luo Y."/>
            <person name="Hu S."/>
            <person name="Wang D."/>
            <person name="Wang C."/>
            <person name="Pandey M.K."/>
            <person name="Ge S."/>
            <person name="Xu Q."/>
            <person name="Li N."/>
            <person name="Li G."/>
            <person name="Huang Y."/>
            <person name="Saxena R.K."/>
            <person name="Ji Y."/>
            <person name="Li M."/>
            <person name="Yan X."/>
            <person name="He Y."/>
            <person name="Liu Y."/>
            <person name="Wang X."/>
            <person name="Xiang C."/>
            <person name="Varshney R.K."/>
            <person name="Ding H."/>
            <person name="Gao S."/>
            <person name="Zong X."/>
        </authorList>
    </citation>
    <scope>NUCLEOTIDE SEQUENCE [LARGE SCALE GENOMIC DNA]</scope>
    <source>
        <strain evidence="7 8">cv. Zhongwan 6</strain>
    </source>
</reference>
<dbReference type="CDD" id="cd12195">
    <property type="entry name" value="CIPK_C"/>
    <property type="match status" value="1"/>
</dbReference>
<organism evidence="7 8">
    <name type="scientific">Pisum sativum</name>
    <name type="common">Garden pea</name>
    <name type="synonym">Lathyrus oleraceus</name>
    <dbReference type="NCBI Taxonomy" id="3888"/>
    <lineage>
        <taxon>Eukaryota</taxon>
        <taxon>Viridiplantae</taxon>
        <taxon>Streptophyta</taxon>
        <taxon>Embryophyta</taxon>
        <taxon>Tracheophyta</taxon>
        <taxon>Spermatophyta</taxon>
        <taxon>Magnoliopsida</taxon>
        <taxon>eudicotyledons</taxon>
        <taxon>Gunneridae</taxon>
        <taxon>Pentapetalae</taxon>
        <taxon>rosids</taxon>
        <taxon>fabids</taxon>
        <taxon>Fabales</taxon>
        <taxon>Fabaceae</taxon>
        <taxon>Papilionoideae</taxon>
        <taxon>50 kb inversion clade</taxon>
        <taxon>NPAAA clade</taxon>
        <taxon>Hologalegina</taxon>
        <taxon>IRL clade</taxon>
        <taxon>Fabeae</taxon>
        <taxon>Lathyrus</taxon>
    </lineage>
</organism>
<dbReference type="Gramene" id="Psat05G0386400-T1">
    <property type="protein sequence ID" value="KAI5407789.1"/>
    <property type="gene ID" value="KIW84_053864"/>
</dbReference>
<dbReference type="PANTHER" id="PTHR43895">
    <property type="entry name" value="CALCIUM/CALMODULIN-DEPENDENT PROTEIN KINASE KINASE-RELATED"/>
    <property type="match status" value="1"/>
</dbReference>
<dbReference type="Proteomes" id="UP001058974">
    <property type="component" value="Chromosome 5"/>
</dbReference>
<dbReference type="GO" id="GO:0004674">
    <property type="term" value="F:protein serine/threonine kinase activity"/>
    <property type="evidence" value="ECO:0007669"/>
    <property type="project" value="UniProtKB-KW"/>
</dbReference>
<evidence type="ECO:0000256" key="2">
    <source>
        <dbReference type="ARBA" id="ARBA00022679"/>
    </source>
</evidence>
<keyword evidence="8" id="KW-1185">Reference proteome</keyword>
<dbReference type="Pfam" id="PF03822">
    <property type="entry name" value="NAF"/>
    <property type="match status" value="1"/>
</dbReference>
<dbReference type="AlphaFoldDB" id="A0A9D4WRJ8"/>
<keyword evidence="4" id="KW-0418">Kinase</keyword>
<dbReference type="InterPro" id="IPR011009">
    <property type="entry name" value="Kinase-like_dom_sf"/>
</dbReference>
<keyword evidence="5" id="KW-0067">ATP-binding</keyword>
<dbReference type="Gene3D" id="1.10.510.10">
    <property type="entry name" value="Transferase(Phosphotransferase) domain 1"/>
    <property type="match status" value="1"/>
</dbReference>
<keyword evidence="1" id="KW-0723">Serine/threonine-protein kinase</keyword>
<dbReference type="Gene3D" id="3.30.310.80">
    <property type="entry name" value="Kinase associated domain 1, KA1"/>
    <property type="match status" value="1"/>
</dbReference>
<dbReference type="PANTHER" id="PTHR43895:SF159">
    <property type="entry name" value="NON-SPECIFIC SERINE_THREONINE PROTEIN KINASE"/>
    <property type="match status" value="1"/>
</dbReference>
<keyword evidence="2" id="KW-0808">Transferase</keyword>
<dbReference type="InterPro" id="IPR004041">
    <property type="entry name" value="NAF_dom"/>
</dbReference>
<dbReference type="EMBL" id="JAMSHJ010000005">
    <property type="protein sequence ID" value="KAI5407789.1"/>
    <property type="molecule type" value="Genomic_DNA"/>
</dbReference>
<feature type="domain" description="NAF" evidence="6">
    <location>
        <begin position="113"/>
        <end position="172"/>
    </location>
</feature>
<dbReference type="GO" id="GO:0007165">
    <property type="term" value="P:signal transduction"/>
    <property type="evidence" value="ECO:0007669"/>
    <property type="project" value="InterPro"/>
</dbReference>
<comment type="caution">
    <text evidence="7">The sequence shown here is derived from an EMBL/GenBank/DDBJ whole genome shotgun (WGS) entry which is preliminary data.</text>
</comment>
<accession>A0A9D4WRJ8</accession>
<evidence type="ECO:0000256" key="5">
    <source>
        <dbReference type="ARBA" id="ARBA00022840"/>
    </source>
</evidence>
<evidence type="ECO:0000259" key="6">
    <source>
        <dbReference type="Pfam" id="PF03822"/>
    </source>
</evidence>
<dbReference type="GO" id="GO:0005524">
    <property type="term" value="F:ATP binding"/>
    <property type="evidence" value="ECO:0007669"/>
    <property type="project" value="UniProtKB-KW"/>
</dbReference>
<name>A0A9D4WRJ8_PEA</name>
<evidence type="ECO:0000256" key="3">
    <source>
        <dbReference type="ARBA" id="ARBA00022741"/>
    </source>
</evidence>
<keyword evidence="3" id="KW-0547">Nucleotide-binding</keyword>
<evidence type="ECO:0000313" key="8">
    <source>
        <dbReference type="Proteomes" id="UP001058974"/>
    </source>
</evidence>